<evidence type="ECO:0008006" key="2">
    <source>
        <dbReference type="Google" id="ProtNLM"/>
    </source>
</evidence>
<protein>
    <recommendedName>
        <fullName evidence="2">GatB/YqeY domain-containing protein</fullName>
    </recommendedName>
</protein>
<dbReference type="InterPro" id="IPR023168">
    <property type="entry name" value="GatB_Yqey_C_2"/>
</dbReference>
<dbReference type="SUPFAM" id="SSF89095">
    <property type="entry name" value="GatB/YqeY motif"/>
    <property type="match status" value="1"/>
</dbReference>
<proteinExistence type="predicted"/>
<reference evidence="1" key="1">
    <citation type="submission" date="2018-05" db="EMBL/GenBank/DDBJ databases">
        <authorList>
            <person name="Lanie J.A."/>
            <person name="Ng W.-L."/>
            <person name="Kazmierczak K.M."/>
            <person name="Andrzejewski T.M."/>
            <person name="Davidsen T.M."/>
            <person name="Wayne K.J."/>
            <person name="Tettelin H."/>
            <person name="Glass J.I."/>
            <person name="Rusch D."/>
            <person name="Podicherti R."/>
            <person name="Tsui H.-C.T."/>
            <person name="Winkler M.E."/>
        </authorList>
    </citation>
    <scope>NUCLEOTIDE SEQUENCE</scope>
</reference>
<dbReference type="Gene3D" id="1.10.1510.10">
    <property type="entry name" value="Uncharacterised protein YqeY/AIM41 PF09424, N-terminal domain"/>
    <property type="match status" value="1"/>
</dbReference>
<sequence>MTMREKLEEDITQAMRDRDKVRLEALRFLKAKIQDVEKPLGKTLDDPGMLEAIGRQVSDRRDSIRMFEQGGRDDLVAKESAELAILITYLPPQLSPEELAQLVSDVIKEVGATSARDKGKVMGKLMPQVKGKADGNAVNEVVTQLLESGA</sequence>
<dbReference type="InterPro" id="IPR003789">
    <property type="entry name" value="Asn/Gln_tRNA_amidoTrase-B-like"/>
</dbReference>
<dbReference type="InterPro" id="IPR019004">
    <property type="entry name" value="YqeY/Aim41"/>
</dbReference>
<dbReference type="InterPro" id="IPR042184">
    <property type="entry name" value="YqeY/Aim41_N"/>
</dbReference>
<organism evidence="1">
    <name type="scientific">marine metagenome</name>
    <dbReference type="NCBI Taxonomy" id="408172"/>
    <lineage>
        <taxon>unclassified sequences</taxon>
        <taxon>metagenomes</taxon>
        <taxon>ecological metagenomes</taxon>
    </lineage>
</organism>
<accession>A0A382C1S2</accession>
<name>A0A382C1S2_9ZZZZ</name>
<gene>
    <name evidence="1" type="ORF">METZ01_LOCUS172688</name>
</gene>
<dbReference type="PANTHER" id="PTHR28055:SF1">
    <property type="entry name" value="ALTERED INHERITANCE OF MITOCHONDRIA PROTEIN 41, MITOCHONDRIAL"/>
    <property type="match status" value="1"/>
</dbReference>
<dbReference type="EMBL" id="UINC01032338">
    <property type="protein sequence ID" value="SVB19834.1"/>
    <property type="molecule type" value="Genomic_DNA"/>
</dbReference>
<dbReference type="Gene3D" id="1.10.10.410">
    <property type="match status" value="1"/>
</dbReference>
<dbReference type="Pfam" id="PF09424">
    <property type="entry name" value="YqeY"/>
    <property type="match status" value="1"/>
</dbReference>
<dbReference type="AlphaFoldDB" id="A0A382C1S2"/>
<evidence type="ECO:0000313" key="1">
    <source>
        <dbReference type="EMBL" id="SVB19834.1"/>
    </source>
</evidence>
<dbReference type="PANTHER" id="PTHR28055">
    <property type="entry name" value="ALTERED INHERITANCE OF MITOCHONDRIA PROTEIN 41, MITOCHONDRIAL"/>
    <property type="match status" value="1"/>
</dbReference>
<dbReference type="GO" id="GO:0016884">
    <property type="term" value="F:carbon-nitrogen ligase activity, with glutamine as amido-N-donor"/>
    <property type="evidence" value="ECO:0007669"/>
    <property type="project" value="InterPro"/>
</dbReference>